<dbReference type="EMBL" id="CP163435">
    <property type="protein sequence ID" value="XDQ31002.1"/>
    <property type="molecule type" value="Genomic_DNA"/>
</dbReference>
<accession>A0AB39PK95</accession>
<dbReference type="PROSITE" id="PS51257">
    <property type="entry name" value="PROKAR_LIPOPROTEIN"/>
    <property type="match status" value="1"/>
</dbReference>
<name>A0AB39PK95_9ACTN</name>
<gene>
    <name evidence="3" type="ORF">AB5J56_42670</name>
</gene>
<feature type="region of interest" description="Disordered" evidence="1">
    <location>
        <begin position="69"/>
        <end position="97"/>
    </location>
</feature>
<sequence length="176" mass="19175">MFGKRRLAVAAAAVVLMAALGACGTGAEGAAGGKGSQGSNELQGSESRADSVAGLRDSVRHLPAKTVRATRPHTVSTCTSTTRRVKHTQRSGTGTRAKTRTWYTTERHQDCRKIRRGTETYQRVIRTEKWCVSLDDVDGKAAKDDVWYRVSRTTYDDAVGLDRHARFEFVPTGSGC</sequence>
<dbReference type="AlphaFoldDB" id="A0AB39PK95"/>
<evidence type="ECO:0000313" key="3">
    <source>
        <dbReference type="EMBL" id="XDQ31002.1"/>
    </source>
</evidence>
<feature type="compositionally biased region" description="Gly residues" evidence="1">
    <location>
        <begin position="27"/>
        <end position="36"/>
    </location>
</feature>
<protein>
    <recommendedName>
        <fullName evidence="4">Lipoprotein</fullName>
    </recommendedName>
</protein>
<feature type="chain" id="PRO_5044350113" description="Lipoprotein" evidence="2">
    <location>
        <begin position="28"/>
        <end position="176"/>
    </location>
</feature>
<organism evidence="3">
    <name type="scientific">Streptomyces sp. R21</name>
    <dbReference type="NCBI Taxonomy" id="3238627"/>
    <lineage>
        <taxon>Bacteria</taxon>
        <taxon>Bacillati</taxon>
        <taxon>Actinomycetota</taxon>
        <taxon>Actinomycetes</taxon>
        <taxon>Kitasatosporales</taxon>
        <taxon>Streptomycetaceae</taxon>
        <taxon>Streptomyces</taxon>
    </lineage>
</organism>
<dbReference type="RefSeq" id="WP_369241487.1">
    <property type="nucleotide sequence ID" value="NZ_CP163435.1"/>
</dbReference>
<keyword evidence="2" id="KW-0732">Signal</keyword>
<feature type="signal peptide" evidence="2">
    <location>
        <begin position="1"/>
        <end position="27"/>
    </location>
</feature>
<evidence type="ECO:0008006" key="4">
    <source>
        <dbReference type="Google" id="ProtNLM"/>
    </source>
</evidence>
<reference evidence="3" key="1">
    <citation type="submission" date="2024-07" db="EMBL/GenBank/DDBJ databases">
        <authorList>
            <person name="Yu S.T."/>
        </authorList>
    </citation>
    <scope>NUCLEOTIDE SEQUENCE</scope>
    <source>
        <strain evidence="3">R21</strain>
    </source>
</reference>
<evidence type="ECO:0000256" key="2">
    <source>
        <dbReference type="SAM" id="SignalP"/>
    </source>
</evidence>
<feature type="region of interest" description="Disordered" evidence="1">
    <location>
        <begin position="27"/>
        <end position="52"/>
    </location>
</feature>
<proteinExistence type="predicted"/>
<evidence type="ECO:0000256" key="1">
    <source>
        <dbReference type="SAM" id="MobiDB-lite"/>
    </source>
</evidence>